<reference evidence="1 2" key="2">
    <citation type="journal article" date="2022" name="Mol. Ecol. Resour.">
        <title>The genomes of chicory, endive, great burdock and yacon provide insights into Asteraceae paleo-polyploidization history and plant inulin production.</title>
        <authorList>
            <person name="Fan W."/>
            <person name="Wang S."/>
            <person name="Wang H."/>
            <person name="Wang A."/>
            <person name="Jiang F."/>
            <person name="Liu H."/>
            <person name="Zhao H."/>
            <person name="Xu D."/>
            <person name="Zhang Y."/>
        </authorList>
    </citation>
    <scope>NUCLEOTIDE SEQUENCE [LARGE SCALE GENOMIC DNA]</scope>
    <source>
        <strain evidence="2">cv. Punajuju</strain>
        <tissue evidence="1">Leaves</tissue>
    </source>
</reference>
<dbReference type="Proteomes" id="UP001055811">
    <property type="component" value="Linkage Group LG09"/>
</dbReference>
<evidence type="ECO:0000313" key="1">
    <source>
        <dbReference type="EMBL" id="KAI3688492.1"/>
    </source>
</evidence>
<organism evidence="1 2">
    <name type="scientific">Cichorium intybus</name>
    <name type="common">Chicory</name>
    <dbReference type="NCBI Taxonomy" id="13427"/>
    <lineage>
        <taxon>Eukaryota</taxon>
        <taxon>Viridiplantae</taxon>
        <taxon>Streptophyta</taxon>
        <taxon>Embryophyta</taxon>
        <taxon>Tracheophyta</taxon>
        <taxon>Spermatophyta</taxon>
        <taxon>Magnoliopsida</taxon>
        <taxon>eudicotyledons</taxon>
        <taxon>Gunneridae</taxon>
        <taxon>Pentapetalae</taxon>
        <taxon>asterids</taxon>
        <taxon>campanulids</taxon>
        <taxon>Asterales</taxon>
        <taxon>Asteraceae</taxon>
        <taxon>Cichorioideae</taxon>
        <taxon>Cichorieae</taxon>
        <taxon>Cichoriinae</taxon>
        <taxon>Cichorium</taxon>
    </lineage>
</organism>
<sequence>MTSIFPISLSFSLIDIFHIQFSESVLSNRIFNNECVKWSIKNLSPHRLTRHCSILLPRSVYMRSLFFIDSSV</sequence>
<accession>A0ACB8YRY9</accession>
<gene>
    <name evidence="1" type="ORF">L2E82_46111</name>
</gene>
<reference evidence="2" key="1">
    <citation type="journal article" date="2022" name="Mol. Ecol. Resour.">
        <title>The genomes of chicory, endive, great burdock and yacon provide insights into Asteraceae palaeo-polyploidization history and plant inulin production.</title>
        <authorList>
            <person name="Fan W."/>
            <person name="Wang S."/>
            <person name="Wang H."/>
            <person name="Wang A."/>
            <person name="Jiang F."/>
            <person name="Liu H."/>
            <person name="Zhao H."/>
            <person name="Xu D."/>
            <person name="Zhang Y."/>
        </authorList>
    </citation>
    <scope>NUCLEOTIDE SEQUENCE [LARGE SCALE GENOMIC DNA]</scope>
    <source>
        <strain evidence="2">cv. Punajuju</strain>
    </source>
</reference>
<evidence type="ECO:0000313" key="2">
    <source>
        <dbReference type="Proteomes" id="UP001055811"/>
    </source>
</evidence>
<proteinExistence type="predicted"/>
<protein>
    <submittedName>
        <fullName evidence="1">Uncharacterized protein</fullName>
    </submittedName>
</protein>
<name>A0ACB8YRY9_CICIN</name>
<keyword evidence="2" id="KW-1185">Reference proteome</keyword>
<dbReference type="EMBL" id="CM042017">
    <property type="protein sequence ID" value="KAI3688492.1"/>
    <property type="molecule type" value="Genomic_DNA"/>
</dbReference>
<comment type="caution">
    <text evidence="1">The sequence shown here is derived from an EMBL/GenBank/DDBJ whole genome shotgun (WGS) entry which is preliminary data.</text>
</comment>